<gene>
    <name evidence="2" type="ORF">TWF506_000686</name>
</gene>
<dbReference type="Proteomes" id="UP001307849">
    <property type="component" value="Unassembled WGS sequence"/>
</dbReference>
<dbReference type="EMBL" id="JAVHJM010000001">
    <property type="protein sequence ID" value="KAK6520429.1"/>
    <property type="molecule type" value="Genomic_DNA"/>
</dbReference>
<feature type="compositionally biased region" description="Acidic residues" evidence="1">
    <location>
        <begin position="10"/>
        <end position="24"/>
    </location>
</feature>
<protein>
    <submittedName>
        <fullName evidence="2">Uncharacterized protein</fullName>
    </submittedName>
</protein>
<comment type="caution">
    <text evidence="2">The sequence shown here is derived from an EMBL/GenBank/DDBJ whole genome shotgun (WGS) entry which is preliminary data.</text>
</comment>
<feature type="compositionally biased region" description="Gly residues" evidence="1">
    <location>
        <begin position="25"/>
        <end position="34"/>
    </location>
</feature>
<proteinExistence type="predicted"/>
<evidence type="ECO:0000313" key="2">
    <source>
        <dbReference type="EMBL" id="KAK6520429.1"/>
    </source>
</evidence>
<organism evidence="2 3">
    <name type="scientific">Arthrobotrys conoides</name>
    <dbReference type="NCBI Taxonomy" id="74498"/>
    <lineage>
        <taxon>Eukaryota</taxon>
        <taxon>Fungi</taxon>
        <taxon>Dikarya</taxon>
        <taxon>Ascomycota</taxon>
        <taxon>Pezizomycotina</taxon>
        <taxon>Orbiliomycetes</taxon>
        <taxon>Orbiliales</taxon>
        <taxon>Orbiliaceae</taxon>
        <taxon>Arthrobotrys</taxon>
    </lineage>
</organism>
<feature type="region of interest" description="Disordered" evidence="1">
    <location>
        <begin position="1"/>
        <end position="51"/>
    </location>
</feature>
<keyword evidence="3" id="KW-1185">Reference proteome</keyword>
<sequence>MVGLGLWGVVEDDDEGEEGDDDDGGAGAGAGAGDGGKRREEREKEEGTTLRAKSEAFSWLAALHEDLSVSSIPTHLLLAKPVQVSLAFAFITSLHHRHHPHASY</sequence>
<name>A0AAN8NRG5_9PEZI</name>
<accession>A0AAN8NRG5</accession>
<feature type="compositionally biased region" description="Basic and acidic residues" evidence="1">
    <location>
        <begin position="35"/>
        <end position="51"/>
    </location>
</feature>
<evidence type="ECO:0000256" key="1">
    <source>
        <dbReference type="SAM" id="MobiDB-lite"/>
    </source>
</evidence>
<evidence type="ECO:0000313" key="3">
    <source>
        <dbReference type="Proteomes" id="UP001307849"/>
    </source>
</evidence>
<dbReference type="AlphaFoldDB" id="A0AAN8NRG5"/>
<reference evidence="2 3" key="1">
    <citation type="submission" date="2019-10" db="EMBL/GenBank/DDBJ databases">
        <authorList>
            <person name="Palmer J.M."/>
        </authorList>
    </citation>
    <scope>NUCLEOTIDE SEQUENCE [LARGE SCALE GENOMIC DNA]</scope>
    <source>
        <strain evidence="2 3">TWF506</strain>
    </source>
</reference>